<comment type="catalytic activity">
    <reaction evidence="7 8">
        <text>[ThiS sulfur-carrier protein]-C-terminal-Gly-aminoethanethioate + 2-iminoacetate + 1-deoxy-D-xylulose 5-phosphate = [ThiS sulfur-carrier protein]-C-terminal Gly-Gly + 2-[(2R,5Z)-2-carboxy-4-methylthiazol-5(2H)-ylidene]ethyl phosphate + 2 H2O + H(+)</text>
        <dbReference type="Rhea" id="RHEA:26297"/>
        <dbReference type="Rhea" id="RHEA-COMP:12909"/>
        <dbReference type="Rhea" id="RHEA-COMP:19908"/>
        <dbReference type="ChEBI" id="CHEBI:15377"/>
        <dbReference type="ChEBI" id="CHEBI:15378"/>
        <dbReference type="ChEBI" id="CHEBI:57792"/>
        <dbReference type="ChEBI" id="CHEBI:62899"/>
        <dbReference type="ChEBI" id="CHEBI:77846"/>
        <dbReference type="ChEBI" id="CHEBI:90778"/>
        <dbReference type="ChEBI" id="CHEBI:232372"/>
        <dbReference type="EC" id="2.8.1.10"/>
    </reaction>
</comment>
<keyword evidence="5 8" id="KW-0784">Thiamine biosynthesis</keyword>
<evidence type="ECO:0000256" key="4">
    <source>
        <dbReference type="ARBA" id="ARBA00022679"/>
    </source>
</evidence>
<evidence type="ECO:0000256" key="2">
    <source>
        <dbReference type="ARBA" id="ARBA00004948"/>
    </source>
</evidence>
<sequence length="289" mass="29623">MDTAADTAVPDGSGCNTAVPPLRIGGYELASRLIMGTGGITDLAALERALVASGTTLTTVALRRWATDTRASMVQLLDRLGIDVLPNTAGCHTARDAVLTARLGREALETDLVKVEVIADEHTLLPDVVETLEATERLAADGFTVLAYTSDDPVTALRLEQAGAAAVMPLGSPIGSGLGILNRHHLELIVARAGVPVVLDAGVGTASDVTLAMEAGCDAVLAASAITRAADPARMASACRLAVASGWHAARAGRIPRREHARASSPRVGRIDPTPDAAGEGDAHGGQGR</sequence>
<dbReference type="InterPro" id="IPR008867">
    <property type="entry name" value="ThiG"/>
</dbReference>
<evidence type="ECO:0000256" key="5">
    <source>
        <dbReference type="ARBA" id="ARBA00022977"/>
    </source>
</evidence>
<evidence type="ECO:0000259" key="10">
    <source>
        <dbReference type="Pfam" id="PF05690"/>
    </source>
</evidence>
<comment type="subunit">
    <text evidence="8">Homotetramer. Forms heterodimers with either ThiH or ThiS.</text>
</comment>
<feature type="region of interest" description="Disordered" evidence="9">
    <location>
        <begin position="254"/>
        <end position="289"/>
    </location>
</feature>
<dbReference type="PANTHER" id="PTHR34266:SF2">
    <property type="entry name" value="THIAZOLE SYNTHASE"/>
    <property type="match status" value="1"/>
</dbReference>
<dbReference type="GO" id="GO:1990107">
    <property type="term" value="F:thiazole synthase activity"/>
    <property type="evidence" value="ECO:0007669"/>
    <property type="project" value="UniProtKB-EC"/>
</dbReference>
<evidence type="ECO:0000313" key="11">
    <source>
        <dbReference type="EMBL" id="SJN18667.1"/>
    </source>
</evidence>
<comment type="function">
    <text evidence="1 8">Catalyzes the rearrangement of 1-deoxy-D-xylulose 5-phosphate (DXP) to produce the thiazole phosphate moiety of thiamine. Sulfur is provided by the thiocarboxylate moiety of the carrier protein ThiS. In vitro, sulfur can be provided by H(2)S.</text>
</comment>
<dbReference type="PANTHER" id="PTHR34266">
    <property type="entry name" value="THIAZOLE SYNTHASE"/>
    <property type="match status" value="1"/>
</dbReference>
<dbReference type="EMBL" id="FUKP01000014">
    <property type="protein sequence ID" value="SJN18667.1"/>
    <property type="molecule type" value="Genomic_DNA"/>
</dbReference>
<organism evidence="11 12">
    <name type="scientific">Micrococcus lylae</name>
    <dbReference type="NCBI Taxonomy" id="1273"/>
    <lineage>
        <taxon>Bacteria</taxon>
        <taxon>Bacillati</taxon>
        <taxon>Actinomycetota</taxon>
        <taxon>Actinomycetes</taxon>
        <taxon>Micrococcales</taxon>
        <taxon>Micrococcaceae</taxon>
        <taxon>Micrococcus</taxon>
    </lineage>
</organism>
<feature type="active site" description="Schiff-base intermediate with DXP" evidence="8">
    <location>
        <position position="114"/>
    </location>
</feature>
<accession>A0A1R4IFS2</accession>
<dbReference type="CDD" id="cd04728">
    <property type="entry name" value="ThiG"/>
    <property type="match status" value="1"/>
</dbReference>
<proteinExistence type="inferred from homology"/>
<dbReference type="GO" id="GO:0005737">
    <property type="term" value="C:cytoplasm"/>
    <property type="evidence" value="ECO:0007669"/>
    <property type="project" value="UniProtKB-SubCell"/>
</dbReference>
<evidence type="ECO:0000256" key="8">
    <source>
        <dbReference type="HAMAP-Rule" id="MF_00443"/>
    </source>
</evidence>
<feature type="binding site" evidence="8">
    <location>
        <begin position="201"/>
        <end position="202"/>
    </location>
    <ligand>
        <name>1-deoxy-D-xylulose 5-phosphate</name>
        <dbReference type="ChEBI" id="CHEBI:57792"/>
    </ligand>
</feature>
<dbReference type="Proteomes" id="UP000196230">
    <property type="component" value="Unassembled WGS sequence"/>
</dbReference>
<evidence type="ECO:0000256" key="1">
    <source>
        <dbReference type="ARBA" id="ARBA00002834"/>
    </source>
</evidence>
<name>A0A1R4IFS2_9MICC</name>
<feature type="domain" description="Thiazole synthase ThiG" evidence="10">
    <location>
        <begin position="24"/>
        <end position="266"/>
    </location>
</feature>
<keyword evidence="6 8" id="KW-0704">Schiff base</keyword>
<keyword evidence="4 8" id="KW-0808">Transferase</keyword>
<dbReference type="EC" id="2.8.1.10" evidence="3 8"/>
<gene>
    <name evidence="8" type="primary">thiG</name>
    <name evidence="11" type="ORF">FM125_02105</name>
</gene>
<dbReference type="UniPathway" id="UPA00060"/>
<comment type="pathway">
    <text evidence="2 8">Cofactor biosynthesis; thiamine diphosphate biosynthesis.</text>
</comment>
<feature type="binding site" evidence="8">
    <location>
        <begin position="223"/>
        <end position="224"/>
    </location>
    <ligand>
        <name>1-deoxy-D-xylulose 5-phosphate</name>
        <dbReference type="ChEBI" id="CHEBI:57792"/>
    </ligand>
</feature>
<dbReference type="RefSeq" id="WP_281251960.1">
    <property type="nucleotide sequence ID" value="NZ_FUKP01000014.1"/>
</dbReference>
<protein>
    <recommendedName>
        <fullName evidence="3 8">Thiazole synthase</fullName>
        <ecNumber evidence="3 8">2.8.1.10</ecNumber>
    </recommendedName>
</protein>
<dbReference type="InterPro" id="IPR013785">
    <property type="entry name" value="Aldolase_TIM"/>
</dbReference>
<reference evidence="11 12" key="1">
    <citation type="submission" date="2017-02" db="EMBL/GenBank/DDBJ databases">
        <authorList>
            <person name="Peterson S.W."/>
        </authorList>
    </citation>
    <scope>NUCLEOTIDE SEQUENCE [LARGE SCALE GENOMIC DNA]</scope>
    <source>
        <strain evidence="11 12">2B3F</strain>
    </source>
</reference>
<dbReference type="Gene3D" id="3.20.20.70">
    <property type="entry name" value="Aldolase class I"/>
    <property type="match status" value="1"/>
</dbReference>
<dbReference type="Pfam" id="PF05690">
    <property type="entry name" value="ThiG"/>
    <property type="match status" value="1"/>
</dbReference>
<evidence type="ECO:0000313" key="12">
    <source>
        <dbReference type="Proteomes" id="UP000196230"/>
    </source>
</evidence>
<dbReference type="GO" id="GO:0009229">
    <property type="term" value="P:thiamine diphosphate biosynthetic process"/>
    <property type="evidence" value="ECO:0007669"/>
    <property type="project" value="UniProtKB-UniRule"/>
</dbReference>
<dbReference type="HAMAP" id="MF_00443">
    <property type="entry name" value="ThiG"/>
    <property type="match status" value="1"/>
</dbReference>
<dbReference type="SUPFAM" id="SSF110399">
    <property type="entry name" value="ThiG-like"/>
    <property type="match status" value="1"/>
</dbReference>
<evidence type="ECO:0000256" key="9">
    <source>
        <dbReference type="SAM" id="MobiDB-lite"/>
    </source>
</evidence>
<feature type="binding site" evidence="8">
    <location>
        <position position="175"/>
    </location>
    <ligand>
        <name>1-deoxy-D-xylulose 5-phosphate</name>
        <dbReference type="ChEBI" id="CHEBI:57792"/>
    </ligand>
</feature>
<comment type="similarity">
    <text evidence="8">Belongs to the ThiG family.</text>
</comment>
<evidence type="ECO:0000256" key="6">
    <source>
        <dbReference type="ARBA" id="ARBA00023270"/>
    </source>
</evidence>
<evidence type="ECO:0000256" key="3">
    <source>
        <dbReference type="ARBA" id="ARBA00011960"/>
    </source>
</evidence>
<evidence type="ECO:0000256" key="7">
    <source>
        <dbReference type="ARBA" id="ARBA00049897"/>
    </source>
</evidence>
<comment type="subcellular location">
    <subcellularLocation>
        <location evidence="8">Cytoplasm</location>
    </subcellularLocation>
</comment>
<dbReference type="AlphaFoldDB" id="A0A1R4IFS2"/>
<dbReference type="InterPro" id="IPR033983">
    <property type="entry name" value="Thiazole_synthase_ThiG"/>
</dbReference>
<keyword evidence="8" id="KW-0963">Cytoplasm</keyword>